<evidence type="ECO:0000313" key="1">
    <source>
        <dbReference type="EMBL" id="GGJ94452.1"/>
    </source>
</evidence>
<dbReference type="EMBL" id="BMOF01000006">
    <property type="protein sequence ID" value="GGJ94452.1"/>
    <property type="molecule type" value="Genomic_DNA"/>
</dbReference>
<evidence type="ECO:0000313" key="2">
    <source>
        <dbReference type="Proteomes" id="UP000637720"/>
    </source>
</evidence>
<proteinExistence type="predicted"/>
<sequence>MEFVFTGYHATSRDRAEAIMRRNFKKSKSGWLGEGVYFFEDNPKLAVEWARYKYRNDENALSAVTVIQSEIRCHKEKILDLTNPQSEDVSDFHRVRQNIIIHLRKFGKKDIDIEETSWACFDGMAIDLLRTKRNFSLVRHYTFTPTLLDRASLTYSRVPNGIELCVKDLSCIVSKSLMEKVVER</sequence>
<dbReference type="RefSeq" id="WP_157057915.1">
    <property type="nucleotide sequence ID" value="NZ_BMOF01000006.1"/>
</dbReference>
<gene>
    <name evidence="1" type="ORF">GCM10007043_05280</name>
</gene>
<dbReference type="Proteomes" id="UP000637720">
    <property type="component" value="Unassembled WGS sequence"/>
</dbReference>
<name>A0A8J3F9N4_9BACI</name>
<organism evidence="1 2">
    <name type="scientific">Calditerricola satsumensis</name>
    <dbReference type="NCBI Taxonomy" id="373054"/>
    <lineage>
        <taxon>Bacteria</taxon>
        <taxon>Bacillati</taxon>
        <taxon>Bacillota</taxon>
        <taxon>Bacilli</taxon>
        <taxon>Bacillales</taxon>
        <taxon>Bacillaceae</taxon>
        <taxon>Calditerricola</taxon>
    </lineage>
</organism>
<keyword evidence="2" id="KW-1185">Reference proteome</keyword>
<dbReference type="AlphaFoldDB" id="A0A8J3F9N4"/>
<reference evidence="1" key="2">
    <citation type="submission" date="2020-09" db="EMBL/GenBank/DDBJ databases">
        <authorList>
            <person name="Sun Q."/>
            <person name="Ohkuma M."/>
        </authorList>
    </citation>
    <scope>NUCLEOTIDE SEQUENCE</scope>
    <source>
        <strain evidence="1">JCM 14719</strain>
    </source>
</reference>
<reference evidence="1" key="1">
    <citation type="journal article" date="2014" name="Int. J. Syst. Evol. Microbiol.">
        <title>Complete genome sequence of Corynebacterium casei LMG S-19264T (=DSM 44701T), isolated from a smear-ripened cheese.</title>
        <authorList>
            <consortium name="US DOE Joint Genome Institute (JGI-PGF)"/>
            <person name="Walter F."/>
            <person name="Albersmeier A."/>
            <person name="Kalinowski J."/>
            <person name="Ruckert C."/>
        </authorList>
    </citation>
    <scope>NUCLEOTIDE SEQUENCE</scope>
    <source>
        <strain evidence="1">JCM 14719</strain>
    </source>
</reference>
<protein>
    <submittedName>
        <fullName evidence="1">Uncharacterized protein</fullName>
    </submittedName>
</protein>
<dbReference type="SUPFAM" id="SSF56399">
    <property type="entry name" value="ADP-ribosylation"/>
    <property type="match status" value="1"/>
</dbReference>
<comment type="caution">
    <text evidence="1">The sequence shown here is derived from an EMBL/GenBank/DDBJ whole genome shotgun (WGS) entry which is preliminary data.</text>
</comment>
<dbReference type="Gene3D" id="3.90.175.10">
    <property type="entry name" value="Diphtheria Toxin, domain 1"/>
    <property type="match status" value="1"/>
</dbReference>
<accession>A0A8J3F9N4</accession>